<protein>
    <submittedName>
        <fullName evidence="5">Glycoside hydrolase family 28 protein</fullName>
    </submittedName>
</protein>
<dbReference type="HOGENOM" id="CLU_016031_7_2_1"/>
<dbReference type="InParanoid" id="A0A0C3H8T5"/>
<dbReference type="GO" id="GO:0016787">
    <property type="term" value="F:hydrolase activity"/>
    <property type="evidence" value="ECO:0007669"/>
    <property type="project" value="UniProtKB-KW"/>
</dbReference>
<name>A0A0C3H8T5_OIDMZ</name>
<dbReference type="EMBL" id="KN832878">
    <property type="protein sequence ID" value="KIM99669.1"/>
    <property type="molecule type" value="Genomic_DNA"/>
</dbReference>
<keyword evidence="3" id="KW-1015">Disulfide bond</keyword>
<keyword evidence="6" id="KW-1185">Reference proteome</keyword>
<dbReference type="AlphaFoldDB" id="A0A0C3H8T5"/>
<dbReference type="InterPro" id="IPR011050">
    <property type="entry name" value="Pectin_lyase_fold/virulence"/>
</dbReference>
<comment type="subcellular location">
    <subcellularLocation>
        <location evidence="1">Secreted</location>
    </subcellularLocation>
</comment>
<keyword evidence="5" id="KW-0378">Hydrolase</keyword>
<dbReference type="SUPFAM" id="SSF51126">
    <property type="entry name" value="Pectin lyase-like"/>
    <property type="match status" value="1"/>
</dbReference>
<evidence type="ECO:0000256" key="3">
    <source>
        <dbReference type="ARBA" id="ARBA00023157"/>
    </source>
</evidence>
<evidence type="ECO:0000256" key="2">
    <source>
        <dbReference type="ARBA" id="ARBA00022525"/>
    </source>
</evidence>
<proteinExistence type="predicted"/>
<dbReference type="PANTHER" id="PTHR31736">
    <property type="match status" value="1"/>
</dbReference>
<feature type="chain" id="PRO_5002165277" evidence="4">
    <location>
        <begin position="21"/>
        <end position="438"/>
    </location>
</feature>
<feature type="signal peptide" evidence="4">
    <location>
        <begin position="1"/>
        <end position="20"/>
    </location>
</feature>
<sequence>MKLFKVVPLITLSFGRIASAQLASGYPLGPLTSSDTKWGVKVCDVTNYGAVADMSTDLGPPLLAAFNACKDGGIVNIPLGNFAMATWVTLSGGNAWGINLEGIIYRTGTAGGHMIIIENSTDFELYSSRSSGAIQGYGYQFHSQGTYGFAIHDIALVDSPAFHLILDTVQGGEVYNLIIRGGNEGGLDGIDVWGFNMYIHDVEVTNKDECVTVKASFDGSNHFLIENIYCNWSGGCAIGSLGADTSITKITYNNIYTWQSNQMFMIKSNGGSGSVSDCVFENFIGHSNAYSLDINGYWSDETAAAGNGVLFTDLTFNNWKGTCAAGATRAPINIICPDGNPCDGITIEDFAMWTDTGSYEYYKCESAWGSGGCLRGGSAHTSFAVSTVTVTAAPSGYSAAKMPSDLPSGLGITTSIAIPTVPTTFFPGATPATKRAYP</sequence>
<evidence type="ECO:0000313" key="6">
    <source>
        <dbReference type="Proteomes" id="UP000054321"/>
    </source>
</evidence>
<organism evidence="5 6">
    <name type="scientific">Oidiodendron maius (strain Zn)</name>
    <dbReference type="NCBI Taxonomy" id="913774"/>
    <lineage>
        <taxon>Eukaryota</taxon>
        <taxon>Fungi</taxon>
        <taxon>Dikarya</taxon>
        <taxon>Ascomycota</taxon>
        <taxon>Pezizomycotina</taxon>
        <taxon>Leotiomycetes</taxon>
        <taxon>Leotiomycetes incertae sedis</taxon>
        <taxon>Myxotrichaceae</taxon>
        <taxon>Oidiodendron</taxon>
    </lineage>
</organism>
<dbReference type="OrthoDB" id="2268901at2759"/>
<reference evidence="6" key="2">
    <citation type="submission" date="2015-01" db="EMBL/GenBank/DDBJ databases">
        <title>Evolutionary Origins and Diversification of the Mycorrhizal Mutualists.</title>
        <authorList>
            <consortium name="DOE Joint Genome Institute"/>
            <consortium name="Mycorrhizal Genomics Consortium"/>
            <person name="Kohler A."/>
            <person name="Kuo A."/>
            <person name="Nagy L.G."/>
            <person name="Floudas D."/>
            <person name="Copeland A."/>
            <person name="Barry K.W."/>
            <person name="Cichocki N."/>
            <person name="Veneault-Fourrey C."/>
            <person name="LaButti K."/>
            <person name="Lindquist E.A."/>
            <person name="Lipzen A."/>
            <person name="Lundell T."/>
            <person name="Morin E."/>
            <person name="Murat C."/>
            <person name="Riley R."/>
            <person name="Ohm R."/>
            <person name="Sun H."/>
            <person name="Tunlid A."/>
            <person name="Henrissat B."/>
            <person name="Grigoriev I.V."/>
            <person name="Hibbett D.S."/>
            <person name="Martin F."/>
        </authorList>
    </citation>
    <scope>NUCLEOTIDE SEQUENCE [LARGE SCALE GENOMIC DNA]</scope>
    <source>
        <strain evidence="6">Zn</strain>
    </source>
</reference>
<dbReference type="GO" id="GO:0005576">
    <property type="term" value="C:extracellular region"/>
    <property type="evidence" value="ECO:0007669"/>
    <property type="project" value="UniProtKB-SubCell"/>
</dbReference>
<reference evidence="5 6" key="1">
    <citation type="submission" date="2014-04" db="EMBL/GenBank/DDBJ databases">
        <authorList>
            <consortium name="DOE Joint Genome Institute"/>
            <person name="Kuo A."/>
            <person name="Martino E."/>
            <person name="Perotto S."/>
            <person name="Kohler A."/>
            <person name="Nagy L.G."/>
            <person name="Floudas D."/>
            <person name="Copeland A."/>
            <person name="Barry K.W."/>
            <person name="Cichocki N."/>
            <person name="Veneault-Fourrey C."/>
            <person name="LaButti K."/>
            <person name="Lindquist E.A."/>
            <person name="Lipzen A."/>
            <person name="Lundell T."/>
            <person name="Morin E."/>
            <person name="Murat C."/>
            <person name="Sun H."/>
            <person name="Tunlid A."/>
            <person name="Henrissat B."/>
            <person name="Grigoriev I.V."/>
            <person name="Hibbett D.S."/>
            <person name="Martin F."/>
            <person name="Nordberg H.P."/>
            <person name="Cantor M.N."/>
            <person name="Hua S.X."/>
        </authorList>
    </citation>
    <scope>NUCLEOTIDE SEQUENCE [LARGE SCALE GENOMIC DNA]</scope>
    <source>
        <strain evidence="5 6">Zn</strain>
    </source>
</reference>
<dbReference type="Gene3D" id="2.160.20.10">
    <property type="entry name" value="Single-stranded right-handed beta-helix, Pectin lyase-like"/>
    <property type="match status" value="1"/>
</dbReference>
<accession>A0A0C3H8T5</accession>
<evidence type="ECO:0000313" key="5">
    <source>
        <dbReference type="EMBL" id="KIM99669.1"/>
    </source>
</evidence>
<dbReference type="InterPro" id="IPR012334">
    <property type="entry name" value="Pectin_lyas_fold"/>
</dbReference>
<keyword evidence="2" id="KW-0964">Secreted</keyword>
<dbReference type="Proteomes" id="UP000054321">
    <property type="component" value="Unassembled WGS sequence"/>
</dbReference>
<gene>
    <name evidence="5" type="ORF">OIDMADRAFT_165843</name>
</gene>
<evidence type="ECO:0000256" key="4">
    <source>
        <dbReference type="SAM" id="SignalP"/>
    </source>
</evidence>
<evidence type="ECO:0000256" key="1">
    <source>
        <dbReference type="ARBA" id="ARBA00004613"/>
    </source>
</evidence>
<keyword evidence="4" id="KW-0732">Signal</keyword>
<dbReference type="PANTHER" id="PTHR31736:SF19">
    <property type="entry name" value="PECTIN LYASE SUPERFAMILY PROTEIN-RELATED"/>
    <property type="match status" value="1"/>
</dbReference>